<comment type="caution">
    <text evidence="6">The sequence shown here is derived from an EMBL/GenBank/DDBJ whole genome shotgun (WGS) entry which is preliminary data.</text>
</comment>
<dbReference type="SUPFAM" id="SSF48179">
    <property type="entry name" value="6-phosphogluconate dehydrogenase C-terminal domain-like"/>
    <property type="match status" value="1"/>
</dbReference>
<evidence type="ECO:0000256" key="1">
    <source>
        <dbReference type="ARBA" id="ARBA00023002"/>
    </source>
</evidence>
<dbReference type="Pfam" id="PF01232">
    <property type="entry name" value="Mannitol_dh"/>
    <property type="match status" value="1"/>
</dbReference>
<dbReference type="PATRIC" id="fig|411475.3.peg.1570"/>
<evidence type="ECO:0000259" key="4">
    <source>
        <dbReference type="Pfam" id="PF01232"/>
    </source>
</evidence>
<proteinExistence type="predicted"/>
<reference evidence="6 7" key="1">
    <citation type="submission" date="2011-08" db="EMBL/GenBank/DDBJ databases">
        <authorList>
            <person name="Weinstock G."/>
            <person name="Sodergren E."/>
            <person name="Clifton S."/>
            <person name="Fulton L."/>
            <person name="Fulton B."/>
            <person name="Courtney L."/>
            <person name="Fronick C."/>
            <person name="Harrison M."/>
            <person name="Strong C."/>
            <person name="Farmer C."/>
            <person name="Delahaunty K."/>
            <person name="Markovic C."/>
            <person name="Hall O."/>
            <person name="Minx P."/>
            <person name="Tomlinson C."/>
            <person name="Mitreva M."/>
            <person name="Hou S."/>
            <person name="Chen J."/>
            <person name="Wollam A."/>
            <person name="Pepin K.H."/>
            <person name="Johnson M."/>
            <person name="Bhonagiri V."/>
            <person name="Zhang X."/>
            <person name="Suruliraj S."/>
            <person name="Warren W."/>
            <person name="Chinwalla A."/>
            <person name="Mardis E.R."/>
            <person name="Wilson R.K."/>
        </authorList>
    </citation>
    <scope>NUCLEOTIDE SEQUENCE [LARGE SCALE GENOMIC DNA]</scope>
    <source>
        <strain evidence="6 7">ATCC 29863</strain>
    </source>
</reference>
<organism evidence="6 7">
    <name type="scientific">Flavonifractor plautii ATCC 29863</name>
    <dbReference type="NCBI Taxonomy" id="411475"/>
    <lineage>
        <taxon>Bacteria</taxon>
        <taxon>Bacillati</taxon>
        <taxon>Bacillota</taxon>
        <taxon>Clostridia</taxon>
        <taxon>Eubacteriales</taxon>
        <taxon>Oscillospiraceae</taxon>
        <taxon>Flavonifractor</taxon>
    </lineage>
</organism>
<sequence length="508" mass="56720">MVGLFTNRSAYIIIGDIWIIGRVFVERLTYTALEQGRYDGYLLRQAPERVLQFGEGNFLRGFAEHFIDVMNERTDFQGKVVVVPPASAGKTGRINDQEGLYQLCLRGRRNGETVDQCRIVSCISRAVDVFEEYDAFLRTAHNPNMRFILSNTTEAGIVYEPSSRMDDRPPAGFPAKLARLLWERYQTGLPGYIIFPCELIADNGGTLRDCVLRHARDWGLEAGFFRWLEEENAFCSTLVDRIVTGYSPEQAGAVAEATGLEDKLLDVAEPFAQWIIEAPEWVQGEFPAEQAGLPVRFVADHRPYRERKVRILNGGHTVLTPAALLSGHTLVRTCMADRGLRNFLDGALFQEIIPTLSLPRAECEDFALAVEERFDNPYVDHRLVDIALNSVSKWRARVLPSVEAFHRRQGALPLRLVFSFAALCALYSRGEGEGCPVRDEPAVLDFFARRQADGPEALVAAFAARVDFWGRDLTELPGFVPAAGRAMARIRADGMAAALEACGKEALK</sequence>
<dbReference type="SUPFAM" id="SSF51735">
    <property type="entry name" value="NAD(P)-binding Rossmann-fold domains"/>
    <property type="match status" value="1"/>
</dbReference>
<dbReference type="Pfam" id="PF08125">
    <property type="entry name" value="Mannitol_dh_C"/>
    <property type="match status" value="1"/>
</dbReference>
<dbReference type="InterPro" id="IPR013118">
    <property type="entry name" value="Mannitol_DH_C"/>
</dbReference>
<dbReference type="Proteomes" id="UP000004459">
    <property type="component" value="Unassembled WGS sequence"/>
</dbReference>
<dbReference type="GO" id="GO:0005829">
    <property type="term" value="C:cytosol"/>
    <property type="evidence" value="ECO:0007669"/>
    <property type="project" value="TreeGrafter"/>
</dbReference>
<protein>
    <submittedName>
        <fullName evidence="6">Mannitol dehydrogenase domain protein</fullName>
    </submittedName>
</protein>
<accession>G9YQM4</accession>
<keyword evidence="1" id="KW-0560">Oxidoreductase</keyword>
<evidence type="ECO:0000313" key="6">
    <source>
        <dbReference type="EMBL" id="EHM51021.1"/>
    </source>
</evidence>
<dbReference type="InterPro" id="IPR008927">
    <property type="entry name" value="6-PGluconate_DH-like_C_sf"/>
</dbReference>
<dbReference type="STRING" id="292800.A4U99_15775"/>
<evidence type="ECO:0000313" key="7">
    <source>
        <dbReference type="Proteomes" id="UP000004459"/>
    </source>
</evidence>
<dbReference type="NCBIfam" id="NF002969">
    <property type="entry name" value="PRK03643.1"/>
    <property type="match status" value="1"/>
</dbReference>
<name>G9YQM4_FLAPL</name>
<dbReference type="InterPro" id="IPR036291">
    <property type="entry name" value="NAD(P)-bd_dom_sf"/>
</dbReference>
<gene>
    <name evidence="6" type="ORF">HMPREF0372_01817</name>
</gene>
<evidence type="ECO:0000259" key="5">
    <source>
        <dbReference type="Pfam" id="PF08125"/>
    </source>
</evidence>
<dbReference type="EMBL" id="AGCK01000138">
    <property type="protein sequence ID" value="EHM51021.1"/>
    <property type="molecule type" value="Genomic_DNA"/>
</dbReference>
<evidence type="ECO:0000256" key="3">
    <source>
        <dbReference type="ARBA" id="ARBA00048615"/>
    </source>
</evidence>
<feature type="domain" description="Mannitol dehydrogenase C-terminal" evidence="5">
    <location>
        <begin position="302"/>
        <end position="487"/>
    </location>
</feature>
<dbReference type="PANTHER" id="PTHR30524">
    <property type="entry name" value="MANNITOL-1-PHOSPHATE 5-DEHYDROGENASE"/>
    <property type="match status" value="1"/>
</dbReference>
<dbReference type="AlphaFoldDB" id="G9YQM4"/>
<dbReference type="Gene3D" id="3.40.50.720">
    <property type="entry name" value="NAD(P)-binding Rossmann-like Domain"/>
    <property type="match status" value="1"/>
</dbReference>
<dbReference type="GO" id="GO:0019592">
    <property type="term" value="P:mannitol catabolic process"/>
    <property type="evidence" value="ECO:0007669"/>
    <property type="project" value="TreeGrafter"/>
</dbReference>
<evidence type="ECO:0000256" key="2">
    <source>
        <dbReference type="ARBA" id="ARBA00023027"/>
    </source>
</evidence>
<dbReference type="HOGENOM" id="CLU_027324_1_0_9"/>
<dbReference type="PANTHER" id="PTHR30524:SF0">
    <property type="entry name" value="ALTRONATE OXIDOREDUCTASE-RELATED"/>
    <property type="match status" value="1"/>
</dbReference>
<dbReference type="GO" id="GO:0008926">
    <property type="term" value="F:mannitol-1-phosphate 5-dehydrogenase activity"/>
    <property type="evidence" value="ECO:0007669"/>
    <property type="project" value="UniProtKB-EC"/>
</dbReference>
<comment type="catalytic activity">
    <reaction evidence="3">
        <text>D-mannitol 1-phosphate + NAD(+) = beta-D-fructose 6-phosphate + NADH + H(+)</text>
        <dbReference type="Rhea" id="RHEA:19661"/>
        <dbReference type="ChEBI" id="CHEBI:15378"/>
        <dbReference type="ChEBI" id="CHEBI:57540"/>
        <dbReference type="ChEBI" id="CHEBI:57634"/>
        <dbReference type="ChEBI" id="CHEBI:57945"/>
        <dbReference type="ChEBI" id="CHEBI:61381"/>
        <dbReference type="EC" id="1.1.1.17"/>
    </reaction>
</comment>
<dbReference type="InterPro" id="IPR013328">
    <property type="entry name" value="6PGD_dom2"/>
</dbReference>
<keyword evidence="2" id="KW-0520">NAD</keyword>
<dbReference type="Gene3D" id="1.10.1040.10">
    <property type="entry name" value="N-(1-d-carboxylethyl)-l-norvaline Dehydrogenase, domain 2"/>
    <property type="match status" value="1"/>
</dbReference>
<dbReference type="InterPro" id="IPR000669">
    <property type="entry name" value="Mannitol_DH"/>
</dbReference>
<feature type="domain" description="Mannitol dehydrogenase N-terminal" evidence="4">
    <location>
        <begin position="49"/>
        <end position="285"/>
    </location>
</feature>
<dbReference type="PRINTS" id="PR00084">
    <property type="entry name" value="MTLDHDRGNASE"/>
</dbReference>
<dbReference type="InterPro" id="IPR013131">
    <property type="entry name" value="Mannitol_DH_N"/>
</dbReference>